<feature type="domain" description="Chromosome segregation in meiosis protein 3" evidence="8">
    <location>
        <begin position="106"/>
        <end position="187"/>
    </location>
</feature>
<keyword evidence="4 6" id="KW-0539">Nucleus</keyword>
<evidence type="ECO:0000256" key="1">
    <source>
        <dbReference type="ARBA" id="ARBA00004123"/>
    </source>
</evidence>
<feature type="region of interest" description="Disordered" evidence="7">
    <location>
        <begin position="316"/>
        <end position="346"/>
    </location>
</feature>
<feature type="compositionally biased region" description="Polar residues" evidence="7">
    <location>
        <begin position="319"/>
        <end position="328"/>
    </location>
</feature>
<dbReference type="GO" id="GO:0031298">
    <property type="term" value="C:replication fork protection complex"/>
    <property type="evidence" value="ECO:0007669"/>
    <property type="project" value="TreeGrafter"/>
</dbReference>
<evidence type="ECO:0000256" key="3">
    <source>
        <dbReference type="ARBA" id="ARBA00022763"/>
    </source>
</evidence>
<feature type="compositionally biased region" description="Acidic residues" evidence="7">
    <location>
        <begin position="336"/>
        <end position="346"/>
    </location>
</feature>
<dbReference type="GO" id="GO:0000076">
    <property type="term" value="P:DNA replication checkpoint signaling"/>
    <property type="evidence" value="ECO:0007669"/>
    <property type="project" value="UniProtKB-UniRule"/>
</dbReference>
<evidence type="ECO:0000313" key="10">
    <source>
        <dbReference type="Proteomes" id="UP000724874"/>
    </source>
</evidence>
<organism evidence="9 10">
    <name type="scientific">Gymnopilus junonius</name>
    <name type="common">Spectacular rustgill mushroom</name>
    <name type="synonym">Gymnopilus spectabilis subsp. junonius</name>
    <dbReference type="NCBI Taxonomy" id="109634"/>
    <lineage>
        <taxon>Eukaryota</taxon>
        <taxon>Fungi</taxon>
        <taxon>Dikarya</taxon>
        <taxon>Basidiomycota</taxon>
        <taxon>Agaricomycotina</taxon>
        <taxon>Agaricomycetes</taxon>
        <taxon>Agaricomycetidae</taxon>
        <taxon>Agaricales</taxon>
        <taxon>Agaricineae</taxon>
        <taxon>Hymenogastraceae</taxon>
        <taxon>Gymnopilus</taxon>
    </lineage>
</organism>
<dbReference type="Pfam" id="PF07962">
    <property type="entry name" value="Swi3"/>
    <property type="match status" value="1"/>
</dbReference>
<feature type="region of interest" description="Disordered" evidence="7">
    <location>
        <begin position="55"/>
        <end position="100"/>
    </location>
</feature>
<comment type="subcellular location">
    <subcellularLocation>
        <location evidence="1 6">Nucleus</location>
    </subcellularLocation>
</comment>
<dbReference type="AlphaFoldDB" id="A0A9P5NWF6"/>
<comment type="similarity">
    <text evidence="2 6">Belongs to the CSM3 family.</text>
</comment>
<keyword evidence="10" id="KW-1185">Reference proteome</keyword>
<feature type="compositionally biased region" description="Polar residues" evidence="7">
    <location>
        <begin position="60"/>
        <end position="74"/>
    </location>
</feature>
<dbReference type="InterPro" id="IPR012923">
    <property type="entry name" value="Csm3"/>
</dbReference>
<dbReference type="PANTHER" id="PTHR13220">
    <property type="entry name" value="TIMELESS INTERACTING-RELATED"/>
    <property type="match status" value="1"/>
</dbReference>
<dbReference type="Proteomes" id="UP000724874">
    <property type="component" value="Unassembled WGS sequence"/>
</dbReference>
<evidence type="ECO:0000259" key="8">
    <source>
        <dbReference type="Pfam" id="PF07962"/>
    </source>
</evidence>
<gene>
    <name evidence="9" type="ORF">CPB84DRAFT_1763035</name>
</gene>
<dbReference type="GO" id="GO:0003677">
    <property type="term" value="F:DNA binding"/>
    <property type="evidence" value="ECO:0007669"/>
    <property type="project" value="TreeGrafter"/>
</dbReference>
<dbReference type="EMBL" id="JADNYJ010000005">
    <property type="protein sequence ID" value="KAF8910972.1"/>
    <property type="molecule type" value="Genomic_DNA"/>
</dbReference>
<accession>A0A9P5NWF6</accession>
<comment type="function">
    <text evidence="6">Plays an important role in the control of DNA replication and the maintenance of replication fork stability.</text>
</comment>
<keyword evidence="5 6" id="KW-0131">Cell cycle</keyword>
<feature type="compositionally biased region" description="Basic and acidic residues" evidence="7">
    <location>
        <begin position="183"/>
        <end position="196"/>
    </location>
</feature>
<dbReference type="GO" id="GO:0043111">
    <property type="term" value="P:replication fork arrest"/>
    <property type="evidence" value="ECO:0007669"/>
    <property type="project" value="TreeGrafter"/>
</dbReference>
<evidence type="ECO:0000256" key="2">
    <source>
        <dbReference type="ARBA" id="ARBA00006075"/>
    </source>
</evidence>
<dbReference type="OrthoDB" id="437078at2759"/>
<evidence type="ECO:0000256" key="5">
    <source>
        <dbReference type="ARBA" id="ARBA00023306"/>
    </source>
</evidence>
<keyword evidence="3 6" id="KW-0227">DNA damage</keyword>
<dbReference type="GO" id="GO:0031297">
    <property type="term" value="P:replication fork processing"/>
    <property type="evidence" value="ECO:0007669"/>
    <property type="project" value="UniProtKB-UniRule"/>
</dbReference>
<evidence type="ECO:0000256" key="6">
    <source>
        <dbReference type="RuleBase" id="RU366049"/>
    </source>
</evidence>
<dbReference type="GO" id="GO:0006974">
    <property type="term" value="P:DNA damage response"/>
    <property type="evidence" value="ECO:0007669"/>
    <property type="project" value="UniProtKB-KW"/>
</dbReference>
<reference evidence="9" key="1">
    <citation type="submission" date="2020-11" db="EMBL/GenBank/DDBJ databases">
        <authorList>
            <consortium name="DOE Joint Genome Institute"/>
            <person name="Ahrendt S."/>
            <person name="Riley R."/>
            <person name="Andreopoulos W."/>
            <person name="LaButti K."/>
            <person name="Pangilinan J."/>
            <person name="Ruiz-duenas F.J."/>
            <person name="Barrasa J.M."/>
            <person name="Sanchez-Garcia M."/>
            <person name="Camarero S."/>
            <person name="Miyauchi S."/>
            <person name="Serrano A."/>
            <person name="Linde D."/>
            <person name="Babiker R."/>
            <person name="Drula E."/>
            <person name="Ayuso-Fernandez I."/>
            <person name="Pacheco R."/>
            <person name="Padilla G."/>
            <person name="Ferreira P."/>
            <person name="Barriuso J."/>
            <person name="Kellner H."/>
            <person name="Castanera R."/>
            <person name="Alfaro M."/>
            <person name="Ramirez L."/>
            <person name="Pisabarro A.G."/>
            <person name="Kuo A."/>
            <person name="Tritt A."/>
            <person name="Lipzen A."/>
            <person name="He G."/>
            <person name="Yan M."/>
            <person name="Ng V."/>
            <person name="Cullen D."/>
            <person name="Martin F."/>
            <person name="Rosso M.-N."/>
            <person name="Henrissat B."/>
            <person name="Hibbett D."/>
            <person name="Martinez A.T."/>
            <person name="Grigoriev I.V."/>
        </authorList>
    </citation>
    <scope>NUCLEOTIDE SEQUENCE</scope>
    <source>
        <strain evidence="9">AH 44721</strain>
    </source>
</reference>
<evidence type="ECO:0000256" key="4">
    <source>
        <dbReference type="ARBA" id="ARBA00023242"/>
    </source>
</evidence>
<feature type="region of interest" description="Disordered" evidence="7">
    <location>
        <begin position="183"/>
        <end position="299"/>
    </location>
</feature>
<name>A0A9P5NWF6_GYMJU</name>
<sequence>MSSAQVTHKAPPPQEVDIDALFDEFDKDDDDDVQFKPLSAPLDEAALIREAEARARKNIPSFTPHQVLPSSSPSRDVEDPTEDRKFGGQNKKKDKEEKKAKRRLIKLDENRLLGPNGFPQLIKMTKDFRIKGKGHEATDLARLLQTYQYWTHQLYPKTPFRDTVERVEKLCHSKRMNVSLSVWRDEAHGRPTKQIDDRDEGEGADVEQMSPEQMNTEDRSSGPRYSPSHDQPRASSSHPESESDLSPQPSNQIRPASEPSDSREEDDEESFWRSMDEFSGNSSDPLPVPTTAANSSVDENEEMWNIIDEVEKVAAKNPSAPTTTTVTHPPQIQQEEPPDDWDDMYL</sequence>
<evidence type="ECO:0000313" key="9">
    <source>
        <dbReference type="EMBL" id="KAF8910972.1"/>
    </source>
</evidence>
<feature type="compositionally biased region" description="Basic and acidic residues" evidence="7">
    <location>
        <begin position="75"/>
        <end position="100"/>
    </location>
</feature>
<evidence type="ECO:0000256" key="7">
    <source>
        <dbReference type="SAM" id="MobiDB-lite"/>
    </source>
</evidence>
<dbReference type="InterPro" id="IPR040038">
    <property type="entry name" value="TIPIN/Csm3/Swi3"/>
</dbReference>
<protein>
    <recommendedName>
        <fullName evidence="6">Chromosome segregation in meiosis protein</fullName>
    </recommendedName>
</protein>
<proteinExistence type="inferred from homology"/>
<dbReference type="PANTHER" id="PTHR13220:SF11">
    <property type="entry name" value="TIMELESS-INTERACTING PROTEIN"/>
    <property type="match status" value="1"/>
</dbReference>
<comment type="caution">
    <text evidence="9">The sequence shown here is derived from an EMBL/GenBank/DDBJ whole genome shotgun (WGS) entry which is preliminary data.</text>
</comment>